<dbReference type="Pfam" id="PF13839">
    <property type="entry name" value="PC-Esterase"/>
    <property type="match status" value="1"/>
</dbReference>
<keyword evidence="6" id="KW-0333">Golgi apparatus</keyword>
<dbReference type="RefSeq" id="XP_008804162.2">
    <property type="nucleotide sequence ID" value="XM_008805940.3"/>
</dbReference>
<evidence type="ECO:0000256" key="3">
    <source>
        <dbReference type="ARBA" id="ARBA00022692"/>
    </source>
</evidence>
<dbReference type="InterPro" id="IPR025846">
    <property type="entry name" value="TBL_N"/>
</dbReference>
<dbReference type="Pfam" id="PF14416">
    <property type="entry name" value="PMR5N"/>
    <property type="match status" value="1"/>
</dbReference>
<feature type="domain" description="Trichome birefringence-like N-terminal" evidence="10">
    <location>
        <begin position="130"/>
        <end position="184"/>
    </location>
</feature>
<name>A0A8B7CQP5_PHODC</name>
<dbReference type="KEGG" id="pda:103717514"/>
<dbReference type="GeneID" id="103717514"/>
<keyword evidence="7 8" id="KW-0472">Membrane</keyword>
<comment type="subcellular location">
    <subcellularLocation>
        <location evidence="1">Golgi apparatus membrane</location>
        <topology evidence="1">Single-pass type II membrane protein</topology>
    </subcellularLocation>
</comment>
<dbReference type="GO" id="GO:1990538">
    <property type="term" value="F:xylan O-acetyltransferase activity"/>
    <property type="evidence" value="ECO:0007669"/>
    <property type="project" value="UniProtKB-ARBA"/>
</dbReference>
<organism evidence="11 12">
    <name type="scientific">Phoenix dactylifera</name>
    <name type="common">Date palm</name>
    <dbReference type="NCBI Taxonomy" id="42345"/>
    <lineage>
        <taxon>Eukaryota</taxon>
        <taxon>Viridiplantae</taxon>
        <taxon>Streptophyta</taxon>
        <taxon>Embryophyta</taxon>
        <taxon>Tracheophyta</taxon>
        <taxon>Spermatophyta</taxon>
        <taxon>Magnoliopsida</taxon>
        <taxon>Liliopsida</taxon>
        <taxon>Arecaceae</taxon>
        <taxon>Coryphoideae</taxon>
        <taxon>Phoeniceae</taxon>
        <taxon>Phoenix</taxon>
    </lineage>
</organism>
<keyword evidence="3 8" id="KW-0812">Transmembrane</keyword>
<dbReference type="InterPro" id="IPR026057">
    <property type="entry name" value="TBL_C"/>
</dbReference>
<dbReference type="InterPro" id="IPR029962">
    <property type="entry name" value="TBL"/>
</dbReference>
<feature type="domain" description="Trichome birefringence-like C-terminal" evidence="9">
    <location>
        <begin position="185"/>
        <end position="465"/>
    </location>
</feature>
<evidence type="ECO:0000259" key="10">
    <source>
        <dbReference type="Pfam" id="PF14416"/>
    </source>
</evidence>
<evidence type="ECO:0000256" key="6">
    <source>
        <dbReference type="ARBA" id="ARBA00023034"/>
    </source>
</evidence>
<evidence type="ECO:0000256" key="8">
    <source>
        <dbReference type="SAM" id="Phobius"/>
    </source>
</evidence>
<proteinExistence type="inferred from homology"/>
<protein>
    <submittedName>
        <fullName evidence="12">Protein trichome birefringence-like 33</fullName>
    </submittedName>
</protein>
<keyword evidence="4" id="KW-0735">Signal-anchor</keyword>
<reference evidence="11" key="1">
    <citation type="journal article" date="2019" name="Nat. Commun.">
        <title>Genome-wide association mapping of date palm fruit traits.</title>
        <authorList>
            <person name="Hazzouri K.M."/>
            <person name="Gros-Balthazard M."/>
            <person name="Flowers J.M."/>
            <person name="Copetti D."/>
            <person name="Lemansour A."/>
            <person name="Lebrun M."/>
            <person name="Masmoudi K."/>
            <person name="Ferrand S."/>
            <person name="Dhar M.I."/>
            <person name="Fresquez Z.A."/>
            <person name="Rosas U."/>
            <person name="Zhang J."/>
            <person name="Talag J."/>
            <person name="Lee S."/>
            <person name="Kudrna D."/>
            <person name="Powell R.F."/>
            <person name="Leitch I.J."/>
            <person name="Krueger R.R."/>
            <person name="Wing R.A."/>
            <person name="Amiri K.M.A."/>
            <person name="Purugganan M.D."/>
        </authorList>
    </citation>
    <scope>NUCLEOTIDE SEQUENCE [LARGE SCALE GENOMIC DNA]</scope>
    <source>
        <strain evidence="11">cv. Khalas</strain>
    </source>
</reference>
<evidence type="ECO:0000259" key="9">
    <source>
        <dbReference type="Pfam" id="PF13839"/>
    </source>
</evidence>
<evidence type="ECO:0000256" key="7">
    <source>
        <dbReference type="ARBA" id="ARBA00023136"/>
    </source>
</evidence>
<feature type="transmembrane region" description="Helical" evidence="8">
    <location>
        <begin position="50"/>
        <end position="72"/>
    </location>
</feature>
<gene>
    <name evidence="12" type="primary">LOC103717514</name>
</gene>
<accession>A0A8B7CQP5</accession>
<evidence type="ECO:0000256" key="4">
    <source>
        <dbReference type="ARBA" id="ARBA00022968"/>
    </source>
</evidence>
<dbReference type="AlphaFoldDB" id="A0A8B7CQP5"/>
<keyword evidence="11" id="KW-1185">Reference proteome</keyword>
<dbReference type="Proteomes" id="UP000228380">
    <property type="component" value="Chromosome 3"/>
</dbReference>
<evidence type="ECO:0000256" key="5">
    <source>
        <dbReference type="ARBA" id="ARBA00022989"/>
    </source>
</evidence>
<comment type="similarity">
    <text evidence="2">Belongs to the PC-esterase family. TBL subfamily.</text>
</comment>
<evidence type="ECO:0000256" key="1">
    <source>
        <dbReference type="ARBA" id="ARBA00004323"/>
    </source>
</evidence>
<evidence type="ECO:0000313" key="11">
    <source>
        <dbReference type="Proteomes" id="UP000228380"/>
    </source>
</evidence>
<dbReference type="PANTHER" id="PTHR32285">
    <property type="entry name" value="PROTEIN TRICHOME BIREFRINGENCE-LIKE 9-RELATED"/>
    <property type="match status" value="1"/>
</dbReference>
<dbReference type="GO" id="GO:0000139">
    <property type="term" value="C:Golgi membrane"/>
    <property type="evidence" value="ECO:0007669"/>
    <property type="project" value="UniProtKB-SubCell"/>
</dbReference>
<dbReference type="OrthoDB" id="1932925at2759"/>
<keyword evidence="5 8" id="KW-1133">Transmembrane helix</keyword>
<sequence length="470" mass="54127">MYTLTLISEYQSGTLSSYDGSSFQRTRRLIPRVSPSPKVQMKLLSIANRLPSSPICLAALSFIFFAATLFAVDFTSILKLSFIKYQEIGPIVREQEASTSAQAKISQEGDTAALATEKNIGVPFAVGRMERCDVFSGRWVYDEASRPLYTERQCHSIDPTTNCRAYGRPDTAYLHWRWQPHGCSLPSFNATFMLERLRSKRMLFVGDSLTRGQFNSMKCLLRDFIPRHTKSTKHFTVPDYNLTIRFHWAPFLVTSNCDHPRLHRVPDRIVHEYSGSIEKQAERWRKADIMVFNTYAWWKPGEKMKIVRRNQDETDVELMETEDAYQLVLKRMVSWLEENMDPNKTRVFFTTMSPAHYRSTEWGGKLGGSCYGEATPIFDPTYWSSASSKRMMGVVGEVLGSSKVPITILNITQLSAYRKDAHTSIYKKQPYNLTREQLANPITYADCNHWCLPGVQDTWNELFYSKLFFP</sequence>
<evidence type="ECO:0000256" key="2">
    <source>
        <dbReference type="ARBA" id="ARBA00007727"/>
    </source>
</evidence>
<reference evidence="12" key="2">
    <citation type="submission" date="2025-08" db="UniProtKB">
        <authorList>
            <consortium name="RefSeq"/>
        </authorList>
    </citation>
    <scope>IDENTIFICATION</scope>
    <source>
        <tissue evidence="12">Young leaves</tissue>
    </source>
</reference>
<dbReference type="PANTHER" id="PTHR32285:SF370">
    <property type="entry name" value="XYLAN O-ACETYLTRANSFERASE 9-RELATED"/>
    <property type="match status" value="1"/>
</dbReference>
<evidence type="ECO:0000313" key="12">
    <source>
        <dbReference type="RefSeq" id="XP_008804162.2"/>
    </source>
</evidence>